<name>Q6H6S0_ORYSJ</name>
<evidence type="ECO:0000313" key="2">
    <source>
        <dbReference type="Proteomes" id="UP000000763"/>
    </source>
</evidence>
<dbReference type="EMBL" id="AP004868">
    <property type="protein sequence ID" value="BAD25579.1"/>
    <property type="molecule type" value="Genomic_DNA"/>
</dbReference>
<gene>
    <name evidence="1" type="primary">P0048B08.23</name>
</gene>
<reference evidence="2" key="1">
    <citation type="journal article" date="2005" name="Nature">
        <title>The map-based sequence of the rice genome.</title>
        <authorList>
            <consortium name="International rice genome sequencing project (IRGSP)"/>
            <person name="Matsumoto T."/>
            <person name="Wu J."/>
            <person name="Kanamori H."/>
            <person name="Katayose Y."/>
            <person name="Fujisawa M."/>
            <person name="Namiki N."/>
            <person name="Mizuno H."/>
            <person name="Yamamoto K."/>
            <person name="Antonio B.A."/>
            <person name="Baba T."/>
            <person name="Sakata K."/>
            <person name="Nagamura Y."/>
            <person name="Aoki H."/>
            <person name="Arikawa K."/>
            <person name="Arita K."/>
            <person name="Bito T."/>
            <person name="Chiden Y."/>
            <person name="Fujitsuka N."/>
            <person name="Fukunaka R."/>
            <person name="Hamada M."/>
            <person name="Harada C."/>
            <person name="Hayashi A."/>
            <person name="Hijishita S."/>
            <person name="Honda M."/>
            <person name="Hosokawa S."/>
            <person name="Ichikawa Y."/>
            <person name="Idonuma A."/>
            <person name="Iijima M."/>
            <person name="Ikeda M."/>
            <person name="Ikeno M."/>
            <person name="Ito K."/>
            <person name="Ito S."/>
            <person name="Ito T."/>
            <person name="Ito Y."/>
            <person name="Ito Y."/>
            <person name="Iwabuchi A."/>
            <person name="Kamiya K."/>
            <person name="Karasawa W."/>
            <person name="Kurita K."/>
            <person name="Katagiri S."/>
            <person name="Kikuta A."/>
            <person name="Kobayashi H."/>
            <person name="Kobayashi N."/>
            <person name="Machita K."/>
            <person name="Maehara T."/>
            <person name="Masukawa M."/>
            <person name="Mizubayashi T."/>
            <person name="Mukai Y."/>
            <person name="Nagasaki H."/>
            <person name="Nagata Y."/>
            <person name="Naito S."/>
            <person name="Nakashima M."/>
            <person name="Nakama Y."/>
            <person name="Nakamichi Y."/>
            <person name="Nakamura M."/>
            <person name="Meguro A."/>
            <person name="Negishi M."/>
            <person name="Ohta I."/>
            <person name="Ohta T."/>
            <person name="Okamoto M."/>
            <person name="Ono N."/>
            <person name="Saji S."/>
            <person name="Sakaguchi M."/>
            <person name="Sakai K."/>
            <person name="Shibata M."/>
            <person name="Shimokawa T."/>
            <person name="Song J."/>
            <person name="Takazaki Y."/>
            <person name="Terasawa K."/>
            <person name="Tsugane M."/>
            <person name="Tsuji K."/>
            <person name="Ueda S."/>
            <person name="Waki K."/>
            <person name="Yamagata H."/>
            <person name="Yamamoto M."/>
            <person name="Yamamoto S."/>
            <person name="Yamane H."/>
            <person name="Yoshiki S."/>
            <person name="Yoshihara R."/>
            <person name="Yukawa K."/>
            <person name="Zhong H."/>
            <person name="Yano M."/>
            <person name="Yuan Q."/>
            <person name="Ouyang S."/>
            <person name="Liu J."/>
            <person name="Jones K.M."/>
            <person name="Gansberger K."/>
            <person name="Moffat K."/>
            <person name="Hill J."/>
            <person name="Bera J."/>
            <person name="Fadrosh D."/>
            <person name="Jin S."/>
            <person name="Johri S."/>
            <person name="Kim M."/>
            <person name="Overton L."/>
            <person name="Reardon M."/>
            <person name="Tsitrin T."/>
            <person name="Vuong H."/>
            <person name="Weaver B."/>
            <person name="Ciecko A."/>
            <person name="Tallon L."/>
            <person name="Jackson J."/>
            <person name="Pai G."/>
            <person name="Aken S.V."/>
            <person name="Utterback T."/>
            <person name="Reidmuller S."/>
            <person name="Feldblyum T."/>
            <person name="Hsiao J."/>
            <person name="Zismann V."/>
            <person name="Iobst S."/>
            <person name="de Vazeille A.R."/>
            <person name="Buell C.R."/>
            <person name="Ying K."/>
            <person name="Li Y."/>
            <person name="Lu T."/>
            <person name="Huang Y."/>
            <person name="Zhao Q."/>
            <person name="Feng Q."/>
            <person name="Zhang L."/>
            <person name="Zhu J."/>
            <person name="Weng Q."/>
            <person name="Mu J."/>
            <person name="Lu Y."/>
            <person name="Fan D."/>
            <person name="Liu Y."/>
            <person name="Guan J."/>
            <person name="Zhang Y."/>
            <person name="Yu S."/>
            <person name="Liu X."/>
            <person name="Zhang Y."/>
            <person name="Hong G."/>
            <person name="Han B."/>
            <person name="Choisne N."/>
            <person name="Demange N."/>
            <person name="Orjeda G."/>
            <person name="Samain S."/>
            <person name="Cattolico L."/>
            <person name="Pelletier E."/>
            <person name="Couloux A."/>
            <person name="Segurens B."/>
            <person name="Wincker P."/>
            <person name="D'Hont A."/>
            <person name="Scarpelli C."/>
            <person name="Weissenbach J."/>
            <person name="Salanoubat M."/>
            <person name="Quetier F."/>
            <person name="Yu Y."/>
            <person name="Kim H.R."/>
            <person name="Rambo T."/>
            <person name="Currie J."/>
            <person name="Collura K."/>
            <person name="Luo M."/>
            <person name="Yang T."/>
            <person name="Ammiraju J.S.S."/>
            <person name="Engler F."/>
            <person name="Soderlund C."/>
            <person name="Wing R.A."/>
            <person name="Palmer L.E."/>
            <person name="de la Bastide M."/>
            <person name="Spiegel L."/>
            <person name="Nascimento L."/>
            <person name="Zutavern T."/>
            <person name="O'Shaughnessy A."/>
            <person name="Dike S."/>
            <person name="Dedhia N."/>
            <person name="Preston R."/>
            <person name="Balija V."/>
            <person name="McCombie W.R."/>
            <person name="Chow T."/>
            <person name="Chen H."/>
            <person name="Chung M."/>
            <person name="Chen C."/>
            <person name="Shaw J."/>
            <person name="Wu H."/>
            <person name="Hsiao K."/>
            <person name="Chao Y."/>
            <person name="Chu M."/>
            <person name="Cheng C."/>
            <person name="Hour A."/>
            <person name="Lee P."/>
            <person name="Lin S."/>
            <person name="Lin Y."/>
            <person name="Liou J."/>
            <person name="Liu S."/>
            <person name="Hsing Y."/>
            <person name="Raghuvanshi S."/>
            <person name="Mohanty A."/>
            <person name="Bharti A.K."/>
            <person name="Gaur A."/>
            <person name="Gupta V."/>
            <person name="Kumar D."/>
            <person name="Ravi V."/>
            <person name="Vij S."/>
            <person name="Kapur A."/>
            <person name="Khurana P."/>
            <person name="Khurana P."/>
            <person name="Khurana J.P."/>
            <person name="Tyagi A.K."/>
            <person name="Gaikwad K."/>
            <person name="Singh A."/>
            <person name="Dalal V."/>
            <person name="Srivastava S."/>
            <person name="Dixit A."/>
            <person name="Pal A.K."/>
            <person name="Ghazi I.A."/>
            <person name="Yadav M."/>
            <person name="Pandit A."/>
            <person name="Bhargava A."/>
            <person name="Sureshbabu K."/>
            <person name="Batra K."/>
            <person name="Sharma T.R."/>
            <person name="Mohapatra T."/>
            <person name="Singh N.K."/>
            <person name="Messing J."/>
            <person name="Nelson A.B."/>
            <person name="Fuks G."/>
            <person name="Kavchok S."/>
            <person name="Keizer G."/>
            <person name="Linton E."/>
            <person name="Llaca V."/>
            <person name="Song R."/>
            <person name="Tanyolac B."/>
            <person name="Young S."/>
            <person name="Ho-Il K."/>
            <person name="Hahn J.H."/>
            <person name="Sangsakoo G."/>
            <person name="Vanavichit A."/>
            <person name="de Mattos Luiz.A.T."/>
            <person name="Zimmer P.D."/>
            <person name="Malone G."/>
            <person name="Dellagostin O."/>
            <person name="de Oliveira A.C."/>
            <person name="Bevan M."/>
            <person name="Bancroft I."/>
            <person name="Minx P."/>
            <person name="Cordum H."/>
            <person name="Wilson R."/>
            <person name="Cheng Z."/>
            <person name="Jin W."/>
            <person name="Jiang J."/>
            <person name="Leong S.A."/>
            <person name="Iwama H."/>
            <person name="Gojobori T."/>
            <person name="Itoh T."/>
            <person name="Niimura Y."/>
            <person name="Fujii Y."/>
            <person name="Habara T."/>
            <person name="Sakai H."/>
            <person name="Sato Y."/>
            <person name="Wilson G."/>
            <person name="Kumar K."/>
            <person name="McCouch S."/>
            <person name="Juretic N."/>
            <person name="Hoen D."/>
            <person name="Wright S."/>
            <person name="Bruskiewich R."/>
            <person name="Bureau T."/>
            <person name="Miyao A."/>
            <person name="Hirochika H."/>
            <person name="Nishikawa T."/>
            <person name="Kadowaki K."/>
            <person name="Sugiura M."/>
            <person name="Burr B."/>
            <person name="Sasaki T."/>
        </authorList>
    </citation>
    <scope>NUCLEOTIDE SEQUENCE [LARGE SCALE GENOMIC DNA]</scope>
    <source>
        <strain evidence="2">cv. Nipponbare</strain>
    </source>
</reference>
<dbReference type="Proteomes" id="UP000000763">
    <property type="component" value="Chromosome 2"/>
</dbReference>
<reference evidence="2" key="2">
    <citation type="journal article" date="2008" name="Nucleic Acids Res.">
        <title>The rice annotation project database (RAP-DB): 2008 update.</title>
        <authorList>
            <consortium name="The rice annotation project (RAP)"/>
        </authorList>
    </citation>
    <scope>GENOME REANNOTATION</scope>
    <source>
        <strain evidence="2">cv. Nipponbare</strain>
    </source>
</reference>
<organism evidence="1 2">
    <name type="scientific">Oryza sativa subsp. japonica</name>
    <name type="common">Rice</name>
    <dbReference type="NCBI Taxonomy" id="39947"/>
    <lineage>
        <taxon>Eukaryota</taxon>
        <taxon>Viridiplantae</taxon>
        <taxon>Streptophyta</taxon>
        <taxon>Embryophyta</taxon>
        <taxon>Tracheophyta</taxon>
        <taxon>Spermatophyta</taxon>
        <taxon>Magnoliopsida</taxon>
        <taxon>Liliopsida</taxon>
        <taxon>Poales</taxon>
        <taxon>Poaceae</taxon>
        <taxon>BOP clade</taxon>
        <taxon>Oryzoideae</taxon>
        <taxon>Oryzeae</taxon>
        <taxon>Oryzinae</taxon>
        <taxon>Oryza</taxon>
        <taxon>Oryza sativa</taxon>
    </lineage>
</organism>
<protein>
    <submittedName>
        <fullName evidence="1">Uncharacterized protein</fullName>
    </submittedName>
</protein>
<accession>Q6H6S0</accession>
<proteinExistence type="predicted"/>
<evidence type="ECO:0000313" key="1">
    <source>
        <dbReference type="EMBL" id="BAD25579.1"/>
    </source>
</evidence>
<sequence length="87" mass="8733">MRANSVSNRLRALTTAAGGREVAASLRLSAAADAGEAQGGTVGGSEGLRSARRHVGLPGENLLSVLFENLTDNGSGVFIASLPGDIV</sequence>
<dbReference type="AlphaFoldDB" id="Q6H6S0"/>